<dbReference type="Proteomes" id="UP000234190">
    <property type="component" value="Unassembled WGS sequence"/>
</dbReference>
<dbReference type="AlphaFoldDB" id="A0A2N4U323"/>
<evidence type="ECO:0000256" key="1">
    <source>
        <dbReference type="ARBA" id="ARBA00009129"/>
    </source>
</evidence>
<evidence type="ECO:0000313" key="4">
    <source>
        <dbReference type="EMBL" id="PLC49422.1"/>
    </source>
</evidence>
<accession>A0A2N4U323</accession>
<evidence type="ECO:0000313" key="5">
    <source>
        <dbReference type="Proteomes" id="UP000234190"/>
    </source>
</evidence>
<evidence type="ECO:0000259" key="3">
    <source>
        <dbReference type="Pfam" id="PF05532"/>
    </source>
</evidence>
<dbReference type="SUPFAM" id="SSF69047">
    <property type="entry name" value="Hypothetical protein YjbJ"/>
    <property type="match status" value="1"/>
</dbReference>
<protein>
    <submittedName>
        <fullName evidence="4">CsbD family protein</fullName>
    </submittedName>
</protein>
<feature type="domain" description="CsbD-like" evidence="3">
    <location>
        <begin position="4"/>
        <end position="56"/>
    </location>
</feature>
<sequence>MDLDRIEGAGHEVKGAVKEAAGKVTGNKKDEVKGKVEKNVGTAQREAGEVKDDIRDMSKK</sequence>
<feature type="region of interest" description="Disordered" evidence="2">
    <location>
        <begin position="1"/>
        <end position="60"/>
    </location>
</feature>
<dbReference type="InterPro" id="IPR036629">
    <property type="entry name" value="YjbJ_sf"/>
</dbReference>
<dbReference type="Gene3D" id="1.10.1470.10">
    <property type="entry name" value="YjbJ"/>
    <property type="match status" value="1"/>
</dbReference>
<gene>
    <name evidence="4" type="ORF">CR159_12500</name>
</gene>
<comment type="caution">
    <text evidence="4">The sequence shown here is derived from an EMBL/GenBank/DDBJ whole genome shotgun (WGS) entry which is preliminary data.</text>
</comment>
<dbReference type="Pfam" id="PF05532">
    <property type="entry name" value="CsbD"/>
    <property type="match status" value="1"/>
</dbReference>
<dbReference type="RefSeq" id="WP_102074298.1">
    <property type="nucleotide sequence ID" value="NZ_PDNW01000010.1"/>
</dbReference>
<reference evidence="4 5" key="1">
    <citation type="submission" date="2017-10" db="EMBL/GenBank/DDBJ databases">
        <title>Two draft genome sequences of Pusillimonas sp. strains isolated from a nitrate- and radionuclide-contaminated groundwater in Russia.</title>
        <authorList>
            <person name="Grouzdev D.S."/>
            <person name="Tourova T.P."/>
            <person name="Goeva M.A."/>
            <person name="Babich T.L."/>
            <person name="Sokolova D.S."/>
            <person name="Abdullin R."/>
            <person name="Poltaraus A.B."/>
            <person name="Toshchakov S.V."/>
            <person name="Nazina T.N."/>
        </authorList>
    </citation>
    <scope>NUCLEOTIDE SEQUENCE [LARGE SCALE GENOMIC DNA]</scope>
    <source>
        <strain evidence="4 5">JR1/69-3-13</strain>
    </source>
</reference>
<organism evidence="4 5">
    <name type="scientific">Pollutimonas subterranea</name>
    <dbReference type="NCBI Taxonomy" id="2045210"/>
    <lineage>
        <taxon>Bacteria</taxon>
        <taxon>Pseudomonadati</taxon>
        <taxon>Pseudomonadota</taxon>
        <taxon>Betaproteobacteria</taxon>
        <taxon>Burkholderiales</taxon>
        <taxon>Alcaligenaceae</taxon>
        <taxon>Pollutimonas</taxon>
    </lineage>
</organism>
<feature type="compositionally biased region" description="Basic and acidic residues" evidence="2">
    <location>
        <begin position="1"/>
        <end position="38"/>
    </location>
</feature>
<proteinExistence type="inferred from homology"/>
<dbReference type="EMBL" id="PDNW01000010">
    <property type="protein sequence ID" value="PLC49422.1"/>
    <property type="molecule type" value="Genomic_DNA"/>
</dbReference>
<evidence type="ECO:0000256" key="2">
    <source>
        <dbReference type="SAM" id="MobiDB-lite"/>
    </source>
</evidence>
<name>A0A2N4U323_9BURK</name>
<keyword evidence="5" id="KW-1185">Reference proteome</keyword>
<dbReference type="InterPro" id="IPR008462">
    <property type="entry name" value="CsbD"/>
</dbReference>
<feature type="compositionally biased region" description="Basic and acidic residues" evidence="2">
    <location>
        <begin position="46"/>
        <end position="60"/>
    </location>
</feature>
<comment type="similarity">
    <text evidence="1">Belongs to the UPF0337 (CsbD) family.</text>
</comment>
<dbReference type="OrthoDB" id="9009977at2"/>